<protein>
    <submittedName>
        <fullName evidence="1">Uncharacterized protein</fullName>
    </submittedName>
</protein>
<sequence>MTISTYMVQLLSYIKIHSIVGIKLNKMIHMI</sequence>
<accession>A0A8S5QIX9</accession>
<organism evidence="1">
    <name type="scientific">Siphoviridae sp. ctiOl67</name>
    <dbReference type="NCBI Taxonomy" id="2825622"/>
    <lineage>
        <taxon>Viruses</taxon>
        <taxon>Duplodnaviria</taxon>
        <taxon>Heunggongvirae</taxon>
        <taxon>Uroviricota</taxon>
        <taxon>Caudoviricetes</taxon>
    </lineage>
</organism>
<name>A0A8S5QIX9_9CAUD</name>
<proteinExistence type="predicted"/>
<dbReference type="EMBL" id="BK015666">
    <property type="protein sequence ID" value="DAE19032.1"/>
    <property type="molecule type" value="Genomic_DNA"/>
</dbReference>
<reference evidence="1" key="1">
    <citation type="journal article" date="2021" name="Proc. Natl. Acad. Sci. U.S.A.">
        <title>A Catalog of Tens of Thousands of Viruses from Human Metagenomes Reveals Hidden Associations with Chronic Diseases.</title>
        <authorList>
            <person name="Tisza M.J."/>
            <person name="Buck C.B."/>
        </authorList>
    </citation>
    <scope>NUCLEOTIDE SEQUENCE</scope>
    <source>
        <strain evidence="1">CtiOl67</strain>
    </source>
</reference>
<evidence type="ECO:0000313" key="1">
    <source>
        <dbReference type="EMBL" id="DAE19032.1"/>
    </source>
</evidence>